<evidence type="ECO:0000313" key="2">
    <source>
        <dbReference type="Proteomes" id="UP000277212"/>
    </source>
</evidence>
<dbReference type="Proteomes" id="UP000277212">
    <property type="component" value="Unassembled WGS sequence"/>
</dbReference>
<dbReference type="AlphaFoldDB" id="A0A3M2SJZ4"/>
<dbReference type="EMBL" id="NKUJ01000026">
    <property type="protein sequence ID" value="RMJ17893.1"/>
    <property type="molecule type" value="Genomic_DNA"/>
</dbReference>
<gene>
    <name evidence="1" type="ORF">CDV36_002427</name>
</gene>
<proteinExistence type="predicted"/>
<comment type="caution">
    <text evidence="1">The sequence shown here is derived from an EMBL/GenBank/DDBJ whole genome shotgun (WGS) entry which is preliminary data.</text>
</comment>
<sequence length="73" mass="8367">MDGPFQVHRPTYDLHRECYLTGLNFDSPVKRALHPPFSLFSSPLVSSRLLVHQLHPRSCLIMPRQNLQTASNP</sequence>
<name>A0A3M2SJZ4_9HYPO</name>
<reference evidence="1 2" key="1">
    <citation type="submission" date="2017-06" db="EMBL/GenBank/DDBJ databases">
        <title>Comparative genomic analysis of Ambrosia Fusariam Clade fungi.</title>
        <authorList>
            <person name="Stajich J.E."/>
            <person name="Carrillo J."/>
            <person name="Kijimoto T."/>
            <person name="Eskalen A."/>
            <person name="O'Donnell K."/>
            <person name="Kasson M."/>
        </authorList>
    </citation>
    <scope>NUCLEOTIDE SEQUENCE [LARGE SCALE GENOMIC DNA]</scope>
    <source>
        <strain evidence="1">UCR3666</strain>
    </source>
</reference>
<protein>
    <submittedName>
        <fullName evidence="1">Uncharacterized protein</fullName>
    </submittedName>
</protein>
<keyword evidence="2" id="KW-1185">Reference proteome</keyword>
<organism evidence="1 2">
    <name type="scientific">Fusarium kuroshium</name>
    <dbReference type="NCBI Taxonomy" id="2010991"/>
    <lineage>
        <taxon>Eukaryota</taxon>
        <taxon>Fungi</taxon>
        <taxon>Dikarya</taxon>
        <taxon>Ascomycota</taxon>
        <taxon>Pezizomycotina</taxon>
        <taxon>Sordariomycetes</taxon>
        <taxon>Hypocreomycetidae</taxon>
        <taxon>Hypocreales</taxon>
        <taxon>Nectriaceae</taxon>
        <taxon>Fusarium</taxon>
        <taxon>Fusarium solani species complex</taxon>
    </lineage>
</organism>
<accession>A0A3M2SJZ4</accession>
<evidence type="ECO:0000313" key="1">
    <source>
        <dbReference type="EMBL" id="RMJ17893.1"/>
    </source>
</evidence>